<keyword evidence="1" id="KW-1133">Transmembrane helix</keyword>
<proteinExistence type="predicted"/>
<evidence type="ECO:0000313" key="3">
    <source>
        <dbReference type="EMBL" id="QJR76322.1"/>
    </source>
</evidence>
<evidence type="ECO:0000313" key="6">
    <source>
        <dbReference type="Proteomes" id="UP000500949"/>
    </source>
</evidence>
<accession>A0A1Y4PPG0</accession>
<keyword evidence="4" id="KW-0808">Transferase</keyword>
<sequence>MNLLTIFTPTYNREHTLPRLYESLKRQTNMNFEWLVINDGSTDDTVSLLKQWQAEETGFDKRFYTIDNGGKNRAINRALDLTKAQYFMILDSDDLLTDDAVEQIISAFDGITDEHIIGISKKRGDLNRKPLKQTYNIPNSIGYVECSNLERTHYGLDVDMAEVFYTEKLNRYRFPVWQGENFTPEEVIWNRIALDGYKLRWYNQVVYLCEYQQGGLSDSTWRLLRDNPMGYAMMYRQRIIISKKMCEKRYNAAQMVALSLLGGHLAYALKAISYDFLLYVSIPMGIVIACRRWFQFKRLS</sequence>
<dbReference type="PANTHER" id="PTHR22916">
    <property type="entry name" value="GLYCOSYLTRANSFERASE"/>
    <property type="match status" value="1"/>
</dbReference>
<dbReference type="Proteomes" id="UP000283678">
    <property type="component" value="Unassembled WGS sequence"/>
</dbReference>
<dbReference type="EMBL" id="CP046176">
    <property type="protein sequence ID" value="QJR76322.1"/>
    <property type="molecule type" value="Genomic_DNA"/>
</dbReference>
<dbReference type="CDD" id="cd00761">
    <property type="entry name" value="Glyco_tranf_GTA_type"/>
    <property type="match status" value="1"/>
</dbReference>
<dbReference type="RefSeq" id="WP_007838067.1">
    <property type="nucleotide sequence ID" value="NZ_CP046176.1"/>
</dbReference>
<dbReference type="GO" id="GO:0016758">
    <property type="term" value="F:hexosyltransferase activity"/>
    <property type="evidence" value="ECO:0007669"/>
    <property type="project" value="UniProtKB-ARBA"/>
</dbReference>
<dbReference type="PANTHER" id="PTHR22916:SF3">
    <property type="entry name" value="UDP-GLCNAC:BETAGAL BETA-1,3-N-ACETYLGLUCOSAMINYLTRANSFERASE-LIKE PROTEIN 1"/>
    <property type="match status" value="1"/>
</dbReference>
<evidence type="ECO:0000259" key="2">
    <source>
        <dbReference type="Pfam" id="PF00535"/>
    </source>
</evidence>
<evidence type="ECO:0000256" key="1">
    <source>
        <dbReference type="SAM" id="Phobius"/>
    </source>
</evidence>
<dbReference type="AlphaFoldDB" id="A0A1Y4PPG0"/>
<dbReference type="SUPFAM" id="SSF53448">
    <property type="entry name" value="Nucleotide-diphospho-sugar transferases"/>
    <property type="match status" value="1"/>
</dbReference>
<reference evidence="4 5" key="1">
    <citation type="submission" date="2018-08" db="EMBL/GenBank/DDBJ databases">
        <title>A genome reference for cultivated species of the human gut microbiota.</title>
        <authorList>
            <person name="Zou Y."/>
            <person name="Xue W."/>
            <person name="Luo G."/>
        </authorList>
    </citation>
    <scope>NUCLEOTIDE SEQUENCE [LARGE SCALE GENOMIC DNA]</scope>
    <source>
        <strain evidence="4 5">AF14-1AC</strain>
    </source>
</reference>
<evidence type="ECO:0000313" key="5">
    <source>
        <dbReference type="Proteomes" id="UP000283678"/>
    </source>
</evidence>
<dbReference type="Proteomes" id="UP000500949">
    <property type="component" value="Chromosome"/>
</dbReference>
<gene>
    <name evidence="4" type="ORF">DWW04_11025</name>
    <name evidence="3" type="ORF">GKD17_07910</name>
</gene>
<keyword evidence="1" id="KW-0812">Transmembrane</keyword>
<keyword evidence="1" id="KW-0472">Membrane</keyword>
<feature type="domain" description="Glycosyltransferase 2-like" evidence="2">
    <location>
        <begin position="5"/>
        <end position="131"/>
    </location>
</feature>
<dbReference type="Gene3D" id="3.90.550.10">
    <property type="entry name" value="Spore Coat Polysaccharide Biosynthesis Protein SpsA, Chain A"/>
    <property type="match status" value="1"/>
</dbReference>
<organism evidence="4 5">
    <name type="scientific">Phocaeicola dorei</name>
    <dbReference type="NCBI Taxonomy" id="357276"/>
    <lineage>
        <taxon>Bacteria</taxon>
        <taxon>Pseudomonadati</taxon>
        <taxon>Bacteroidota</taxon>
        <taxon>Bacteroidia</taxon>
        <taxon>Bacteroidales</taxon>
        <taxon>Bacteroidaceae</taxon>
        <taxon>Phocaeicola</taxon>
    </lineage>
</organism>
<reference evidence="3 6" key="2">
    <citation type="submission" date="2019-11" db="EMBL/GenBank/DDBJ databases">
        <title>Complete genome sequence of Bacteroides dorei DSM 17855.</title>
        <authorList>
            <person name="Russell J.T."/>
        </authorList>
    </citation>
    <scope>NUCLEOTIDE SEQUENCE [LARGE SCALE GENOMIC DNA]</scope>
    <source>
        <strain evidence="3 6">DSM 17855</strain>
    </source>
</reference>
<dbReference type="GeneID" id="93446604"/>
<dbReference type="EMBL" id="QRZL01000009">
    <property type="protein sequence ID" value="RGV77188.1"/>
    <property type="molecule type" value="Genomic_DNA"/>
</dbReference>
<protein>
    <submittedName>
        <fullName evidence="3 4">Glycosyltransferase</fullName>
    </submittedName>
</protein>
<feature type="transmembrane region" description="Helical" evidence="1">
    <location>
        <begin position="276"/>
        <end position="294"/>
    </location>
</feature>
<dbReference type="InterPro" id="IPR001173">
    <property type="entry name" value="Glyco_trans_2-like"/>
</dbReference>
<dbReference type="Pfam" id="PF00535">
    <property type="entry name" value="Glycos_transf_2"/>
    <property type="match status" value="1"/>
</dbReference>
<dbReference type="InterPro" id="IPR029044">
    <property type="entry name" value="Nucleotide-diphossugar_trans"/>
</dbReference>
<name>A0A1Y4PPG0_9BACT</name>
<evidence type="ECO:0000313" key="4">
    <source>
        <dbReference type="EMBL" id="RGV77188.1"/>
    </source>
</evidence>